<accession>A0A6C0IFE8</accession>
<organism evidence="1">
    <name type="scientific">viral metagenome</name>
    <dbReference type="NCBI Taxonomy" id="1070528"/>
    <lineage>
        <taxon>unclassified sequences</taxon>
        <taxon>metagenomes</taxon>
        <taxon>organismal metagenomes</taxon>
    </lineage>
</organism>
<name>A0A6C0IFE8_9ZZZZ</name>
<proteinExistence type="predicted"/>
<dbReference type="EMBL" id="MN740167">
    <property type="protein sequence ID" value="QHT91642.1"/>
    <property type="molecule type" value="Genomic_DNA"/>
</dbReference>
<protein>
    <recommendedName>
        <fullName evidence="2">T4 RNA ligase 1-like N-terminal domain-containing protein</fullName>
    </recommendedName>
</protein>
<evidence type="ECO:0008006" key="2">
    <source>
        <dbReference type="Google" id="ProtNLM"/>
    </source>
</evidence>
<dbReference type="AlphaFoldDB" id="A0A6C0IFE8"/>
<reference evidence="1" key="1">
    <citation type="journal article" date="2020" name="Nature">
        <title>Giant virus diversity and host interactions through global metagenomics.</title>
        <authorList>
            <person name="Schulz F."/>
            <person name="Roux S."/>
            <person name="Paez-Espino D."/>
            <person name="Jungbluth S."/>
            <person name="Walsh D.A."/>
            <person name="Denef V.J."/>
            <person name="McMahon K.D."/>
            <person name="Konstantinidis K.T."/>
            <person name="Eloe-Fadrosh E.A."/>
            <person name="Kyrpides N.C."/>
            <person name="Woyke T."/>
        </authorList>
    </citation>
    <scope>NUCLEOTIDE SEQUENCE</scope>
    <source>
        <strain evidence="1">GVMAG-M-3300023184-86</strain>
    </source>
</reference>
<sequence>MFTRLSHINLSSVPSFNNLLINKTNVQSEYLLQSDIKCRVPENNNNYSIITYNKSKLNNDNIPTYGHFRSVIINNDNKVVCYSPPKSINYNVFSEKYLSNNKDIVCQEFVEGTMVNVFWDTVSGLWEISTKNTVGATSKFYKKQDAKSFRQMFFEALGDAGLSLDKLDSNYCYSFVLQHPENRIVVPFTKTCLYLVAIYSINYETKLNEDNTDITDIIVYAHEIYDSRAQSFFSRTKICFPKFYVFESYSSLIEKYASEKTPYTTMGVVFYNKKTGERSKVRNPVYENVRQLKGNHPKLQFHYLTLRQQSKVSEFLKLFPEHKSDFMKFRDQVHAFTNALYQNYVNCYIKKEKSLGEYGVQYKNHMFNIHNIYKTELKEKKMVVHNGVVIDYVNRLAPQILMYCLNYDFRKPHSPAV</sequence>
<evidence type="ECO:0000313" key="1">
    <source>
        <dbReference type="EMBL" id="QHT91642.1"/>
    </source>
</evidence>